<dbReference type="InterPro" id="IPR015865">
    <property type="entry name" value="Riboflavin_kinase_bac/euk"/>
</dbReference>
<keyword evidence="11 15" id="KW-0067">ATP-binding</keyword>
<dbReference type="Pfam" id="PF01687">
    <property type="entry name" value="Flavokinase"/>
    <property type="match status" value="1"/>
</dbReference>
<keyword evidence="12" id="KW-0511">Multifunctional enzyme</keyword>
<evidence type="ECO:0000256" key="14">
    <source>
        <dbReference type="ARBA" id="ARBA00049494"/>
    </source>
</evidence>
<dbReference type="EC" id="2.7.1.26" evidence="15"/>
<dbReference type="GO" id="GO:0003919">
    <property type="term" value="F:FMN adenylyltransferase activity"/>
    <property type="evidence" value="ECO:0007669"/>
    <property type="project" value="UniProtKB-UniRule"/>
</dbReference>
<dbReference type="EC" id="2.7.7.2" evidence="15"/>
<evidence type="ECO:0000259" key="16">
    <source>
        <dbReference type="SMART" id="SM00904"/>
    </source>
</evidence>
<keyword evidence="10 15" id="KW-0274">FAD</keyword>
<reference evidence="17" key="2">
    <citation type="submission" date="2021-09" db="EMBL/GenBank/DDBJ databases">
        <authorList>
            <person name="Gilroy R."/>
        </authorList>
    </citation>
    <scope>NUCLEOTIDE SEQUENCE</scope>
    <source>
        <strain evidence="17">ChiGjej2B2-19336</strain>
    </source>
</reference>
<dbReference type="PANTHER" id="PTHR22749:SF6">
    <property type="entry name" value="RIBOFLAVIN KINASE"/>
    <property type="match status" value="1"/>
</dbReference>
<dbReference type="GO" id="GO:0009398">
    <property type="term" value="P:FMN biosynthetic process"/>
    <property type="evidence" value="ECO:0007669"/>
    <property type="project" value="UniProtKB-UniRule"/>
</dbReference>
<evidence type="ECO:0000256" key="1">
    <source>
        <dbReference type="ARBA" id="ARBA00002121"/>
    </source>
</evidence>
<dbReference type="GO" id="GO:0009231">
    <property type="term" value="P:riboflavin biosynthetic process"/>
    <property type="evidence" value="ECO:0007669"/>
    <property type="project" value="InterPro"/>
</dbReference>
<comment type="catalytic activity">
    <reaction evidence="14 15">
        <text>FMN + ATP + H(+) = FAD + diphosphate</text>
        <dbReference type="Rhea" id="RHEA:17237"/>
        <dbReference type="ChEBI" id="CHEBI:15378"/>
        <dbReference type="ChEBI" id="CHEBI:30616"/>
        <dbReference type="ChEBI" id="CHEBI:33019"/>
        <dbReference type="ChEBI" id="CHEBI:57692"/>
        <dbReference type="ChEBI" id="CHEBI:58210"/>
        <dbReference type="EC" id="2.7.7.2"/>
    </reaction>
</comment>
<dbReference type="PANTHER" id="PTHR22749">
    <property type="entry name" value="RIBOFLAVIN KINASE/FMN ADENYLYLTRANSFERASE"/>
    <property type="match status" value="1"/>
</dbReference>
<evidence type="ECO:0000256" key="4">
    <source>
        <dbReference type="ARBA" id="ARBA00022630"/>
    </source>
</evidence>
<comment type="caution">
    <text evidence="17">The sequence shown here is derived from an EMBL/GenBank/DDBJ whole genome shotgun (WGS) entry which is preliminary data.</text>
</comment>
<dbReference type="GO" id="GO:0006747">
    <property type="term" value="P:FAD biosynthetic process"/>
    <property type="evidence" value="ECO:0007669"/>
    <property type="project" value="UniProtKB-UniRule"/>
</dbReference>
<dbReference type="SUPFAM" id="SSF52374">
    <property type="entry name" value="Nucleotidylyl transferase"/>
    <property type="match status" value="1"/>
</dbReference>
<dbReference type="GO" id="GO:0008531">
    <property type="term" value="F:riboflavin kinase activity"/>
    <property type="evidence" value="ECO:0007669"/>
    <property type="project" value="UniProtKB-UniRule"/>
</dbReference>
<dbReference type="Gene3D" id="3.40.50.620">
    <property type="entry name" value="HUPs"/>
    <property type="match status" value="1"/>
</dbReference>
<evidence type="ECO:0000313" key="18">
    <source>
        <dbReference type="Proteomes" id="UP000698963"/>
    </source>
</evidence>
<dbReference type="AlphaFoldDB" id="A0A921AVK8"/>
<evidence type="ECO:0000256" key="2">
    <source>
        <dbReference type="ARBA" id="ARBA00004726"/>
    </source>
</evidence>
<gene>
    <name evidence="17" type="primary">ribF</name>
    <name evidence="17" type="ORF">K8W16_04610</name>
</gene>
<dbReference type="RefSeq" id="WP_304121533.1">
    <property type="nucleotide sequence ID" value="NZ_DYZA01000085.1"/>
</dbReference>
<evidence type="ECO:0000313" key="17">
    <source>
        <dbReference type="EMBL" id="HJD96909.1"/>
    </source>
</evidence>
<dbReference type="Pfam" id="PF06574">
    <property type="entry name" value="FAD_syn"/>
    <property type="match status" value="1"/>
</dbReference>
<evidence type="ECO:0000256" key="6">
    <source>
        <dbReference type="ARBA" id="ARBA00022679"/>
    </source>
</evidence>
<dbReference type="SUPFAM" id="SSF82114">
    <property type="entry name" value="Riboflavin kinase-like"/>
    <property type="match status" value="1"/>
</dbReference>
<evidence type="ECO:0000256" key="12">
    <source>
        <dbReference type="ARBA" id="ARBA00023268"/>
    </source>
</evidence>
<proteinExistence type="inferred from homology"/>
<dbReference type="Proteomes" id="UP000698963">
    <property type="component" value="Unassembled WGS sequence"/>
</dbReference>
<name>A0A921AVK8_9BACT</name>
<dbReference type="Gene3D" id="2.40.30.30">
    <property type="entry name" value="Riboflavin kinase-like"/>
    <property type="match status" value="1"/>
</dbReference>
<dbReference type="InterPro" id="IPR015864">
    <property type="entry name" value="FAD_synthase"/>
</dbReference>
<sequence>MHTASDPKALREQAAWDRCTATVGNFDGVHLGHQELLRRTVEHAHAAGMPAVAVTFNPHPATVLCPRAPKVLCSTAQRLEYMEQAGVDAVLVMPFSRELASRSAGDFCREVLLDALCVRDLFIGYDFRMGSDHAGADELRGFFSQVTQVQAVLKEGAPVSSTRIRKALAEGRLEEANRLLGRPFSVQGEVVHGEGRGGPLLGIPTANLDVPHTQAMTAPAVYATSARLLGDEGAGEWQMSVTSFCRNPTFDGSSLTLETHIMDFSGDIYGRGLEVRFLALLRKDRRFDGLEALKAQLHADMDERRGLPL</sequence>
<dbReference type="InterPro" id="IPR023468">
    <property type="entry name" value="Riboflavin_kinase"/>
</dbReference>
<dbReference type="SMART" id="SM00904">
    <property type="entry name" value="Flavokinase"/>
    <property type="match status" value="1"/>
</dbReference>
<keyword evidence="8 15" id="KW-0547">Nucleotide-binding</keyword>
<dbReference type="EMBL" id="DYZA01000085">
    <property type="protein sequence ID" value="HJD96909.1"/>
    <property type="molecule type" value="Genomic_DNA"/>
</dbReference>
<dbReference type="FunFam" id="3.40.50.620:FF:000021">
    <property type="entry name" value="Riboflavin biosynthesis protein"/>
    <property type="match status" value="1"/>
</dbReference>
<evidence type="ECO:0000256" key="13">
    <source>
        <dbReference type="ARBA" id="ARBA00047880"/>
    </source>
</evidence>
<evidence type="ECO:0000256" key="10">
    <source>
        <dbReference type="ARBA" id="ARBA00022827"/>
    </source>
</evidence>
<dbReference type="CDD" id="cd02064">
    <property type="entry name" value="FAD_synthetase_N"/>
    <property type="match status" value="1"/>
</dbReference>
<keyword evidence="5 15" id="KW-0288">FMN</keyword>
<evidence type="ECO:0000256" key="15">
    <source>
        <dbReference type="PIRNR" id="PIRNR004491"/>
    </source>
</evidence>
<evidence type="ECO:0000256" key="7">
    <source>
        <dbReference type="ARBA" id="ARBA00022695"/>
    </source>
</evidence>
<comment type="similarity">
    <text evidence="15">Belongs to the ribF family.</text>
</comment>
<evidence type="ECO:0000256" key="8">
    <source>
        <dbReference type="ARBA" id="ARBA00022741"/>
    </source>
</evidence>
<dbReference type="GO" id="GO:0005524">
    <property type="term" value="F:ATP binding"/>
    <property type="evidence" value="ECO:0007669"/>
    <property type="project" value="UniProtKB-UniRule"/>
</dbReference>
<dbReference type="NCBIfam" id="TIGR00083">
    <property type="entry name" value="ribF"/>
    <property type="match status" value="1"/>
</dbReference>
<organism evidence="17 18">
    <name type="scientific">Mailhella massiliensis</name>
    <dbReference type="NCBI Taxonomy" id="1903261"/>
    <lineage>
        <taxon>Bacteria</taxon>
        <taxon>Pseudomonadati</taxon>
        <taxon>Thermodesulfobacteriota</taxon>
        <taxon>Desulfovibrionia</taxon>
        <taxon>Desulfovibrionales</taxon>
        <taxon>Desulfovibrionaceae</taxon>
        <taxon>Mailhella</taxon>
    </lineage>
</organism>
<dbReference type="InterPro" id="IPR002606">
    <property type="entry name" value="Riboflavin_kinase_bac"/>
</dbReference>
<feature type="domain" description="Riboflavin kinase" evidence="16">
    <location>
        <begin position="179"/>
        <end position="306"/>
    </location>
</feature>
<comment type="function">
    <text evidence="1">Catalyzes the phosphorylation of riboflavin to FMN followed by the adenylation of FMN to FAD.</text>
</comment>
<protein>
    <recommendedName>
        <fullName evidence="15">Riboflavin biosynthesis protein</fullName>
    </recommendedName>
    <domain>
        <recommendedName>
            <fullName evidence="15">Riboflavin kinase</fullName>
            <ecNumber evidence="15">2.7.1.26</ecNumber>
        </recommendedName>
        <alternativeName>
            <fullName evidence="15">Flavokinase</fullName>
        </alternativeName>
    </domain>
    <domain>
        <recommendedName>
            <fullName evidence="15">FMN adenylyltransferase</fullName>
            <ecNumber evidence="15">2.7.7.2</ecNumber>
        </recommendedName>
        <alternativeName>
            <fullName evidence="15">FAD pyrophosphorylase</fullName>
        </alternativeName>
        <alternativeName>
            <fullName evidence="15">FAD synthase</fullName>
        </alternativeName>
    </domain>
</protein>
<dbReference type="InterPro" id="IPR023465">
    <property type="entry name" value="Riboflavin_kinase_dom_sf"/>
</dbReference>
<accession>A0A921AVK8</accession>
<evidence type="ECO:0000256" key="3">
    <source>
        <dbReference type="ARBA" id="ARBA00005201"/>
    </source>
</evidence>
<reference evidence="17" key="1">
    <citation type="journal article" date="2021" name="PeerJ">
        <title>Extensive microbial diversity within the chicken gut microbiome revealed by metagenomics and culture.</title>
        <authorList>
            <person name="Gilroy R."/>
            <person name="Ravi A."/>
            <person name="Getino M."/>
            <person name="Pursley I."/>
            <person name="Horton D.L."/>
            <person name="Alikhan N.F."/>
            <person name="Baker D."/>
            <person name="Gharbi K."/>
            <person name="Hall N."/>
            <person name="Watson M."/>
            <person name="Adriaenssens E.M."/>
            <person name="Foster-Nyarko E."/>
            <person name="Jarju S."/>
            <person name="Secka A."/>
            <person name="Antonio M."/>
            <person name="Oren A."/>
            <person name="Chaudhuri R.R."/>
            <person name="La Ragione R."/>
            <person name="Hildebrand F."/>
            <person name="Pallen M.J."/>
        </authorList>
    </citation>
    <scope>NUCLEOTIDE SEQUENCE</scope>
    <source>
        <strain evidence="17">ChiGjej2B2-19336</strain>
    </source>
</reference>
<comment type="catalytic activity">
    <reaction evidence="13 15">
        <text>riboflavin + ATP = FMN + ADP + H(+)</text>
        <dbReference type="Rhea" id="RHEA:14357"/>
        <dbReference type="ChEBI" id="CHEBI:15378"/>
        <dbReference type="ChEBI" id="CHEBI:30616"/>
        <dbReference type="ChEBI" id="CHEBI:57986"/>
        <dbReference type="ChEBI" id="CHEBI:58210"/>
        <dbReference type="ChEBI" id="CHEBI:456216"/>
        <dbReference type="EC" id="2.7.1.26"/>
    </reaction>
</comment>
<keyword evidence="4 15" id="KW-0285">Flavoprotein</keyword>
<keyword evidence="6 15" id="KW-0808">Transferase</keyword>
<keyword evidence="9 15" id="KW-0418">Kinase</keyword>
<dbReference type="PIRSF" id="PIRSF004491">
    <property type="entry name" value="FAD_Synth"/>
    <property type="match status" value="1"/>
</dbReference>
<evidence type="ECO:0000256" key="11">
    <source>
        <dbReference type="ARBA" id="ARBA00022840"/>
    </source>
</evidence>
<comment type="pathway">
    <text evidence="2 15">Cofactor biosynthesis; FAD biosynthesis; FAD from FMN: step 1/1.</text>
</comment>
<comment type="pathway">
    <text evidence="3 15">Cofactor biosynthesis; FMN biosynthesis; FMN from riboflavin (ATP route): step 1/1.</text>
</comment>
<dbReference type="InterPro" id="IPR014729">
    <property type="entry name" value="Rossmann-like_a/b/a_fold"/>
</dbReference>
<evidence type="ECO:0000256" key="5">
    <source>
        <dbReference type="ARBA" id="ARBA00022643"/>
    </source>
</evidence>
<evidence type="ECO:0000256" key="9">
    <source>
        <dbReference type="ARBA" id="ARBA00022777"/>
    </source>
</evidence>
<keyword evidence="7 15" id="KW-0548">Nucleotidyltransferase</keyword>